<name>A0A2G9U9Q3_TELCI</name>
<dbReference type="InterPro" id="IPR006652">
    <property type="entry name" value="Kelch_1"/>
</dbReference>
<dbReference type="Pfam" id="PF01344">
    <property type="entry name" value="Kelch_1"/>
    <property type="match status" value="3"/>
</dbReference>
<evidence type="ECO:0000313" key="5">
    <source>
        <dbReference type="Proteomes" id="UP000230423"/>
    </source>
</evidence>
<dbReference type="Gene3D" id="2.120.10.80">
    <property type="entry name" value="Kelch-type beta propeller"/>
    <property type="match status" value="1"/>
</dbReference>
<dbReference type="PANTHER" id="PTHR45632:SF3">
    <property type="entry name" value="KELCH-LIKE PROTEIN 32"/>
    <property type="match status" value="1"/>
</dbReference>
<evidence type="ECO:0000256" key="1">
    <source>
        <dbReference type="ARBA" id="ARBA00022441"/>
    </source>
</evidence>
<dbReference type="SMART" id="SM00612">
    <property type="entry name" value="Kelch"/>
    <property type="match status" value="3"/>
</dbReference>
<dbReference type="InterPro" id="IPR015915">
    <property type="entry name" value="Kelch-typ_b-propeller"/>
</dbReference>
<evidence type="ECO:0000313" key="4">
    <source>
        <dbReference type="EMBL" id="PIO66961.1"/>
    </source>
</evidence>
<sequence>SPVHRRFLSRLAKLRDNSRLCDVTLVAEDLIGTDEFYQLPGKQLLELISSEELQVPSEEELFEHVRLPLCRPLFLVGAVSKETLVKADAVCRNLVDQAKDYHLVQLSTHEQPNMQGSLARPRRILGGETLYAEMPMPVDATAFHFGRGGNGTGNEENRLHREQSGVGVAVFDNFLYAVGGSDGKRTFKSVERFNPATGAWSNDVALMSHSRSKLGVAALDGFIYAVGGCNGFSLYSLSVVERYDPRRNQWTRTAPLRTPSFERLWDTRDKSFGHAPGALAVVNGRLYAVGGCNDTAYLDTVEVFDTDSNQWIDHSRMNKRRSDFGVGVLRMS</sequence>
<dbReference type="PANTHER" id="PTHR45632">
    <property type="entry name" value="LD33804P"/>
    <property type="match status" value="1"/>
</dbReference>
<dbReference type="OrthoDB" id="5856479at2759"/>
<dbReference type="Pfam" id="PF07707">
    <property type="entry name" value="BACK"/>
    <property type="match status" value="1"/>
</dbReference>
<dbReference type="AlphaFoldDB" id="A0A2G9U9Q3"/>
<dbReference type="EMBL" id="KZ347911">
    <property type="protein sequence ID" value="PIO66961.1"/>
    <property type="molecule type" value="Genomic_DNA"/>
</dbReference>
<dbReference type="Gene3D" id="1.25.40.420">
    <property type="match status" value="2"/>
</dbReference>
<keyword evidence="1" id="KW-0880">Kelch repeat</keyword>
<feature type="non-terminal residue" evidence="4">
    <location>
        <position position="1"/>
    </location>
</feature>
<evidence type="ECO:0000259" key="3">
    <source>
        <dbReference type="Pfam" id="PF07707"/>
    </source>
</evidence>
<accession>A0A2G9U9Q3</accession>
<gene>
    <name evidence="4" type="ORF">TELCIR_11310</name>
</gene>
<organism evidence="4 5">
    <name type="scientific">Teladorsagia circumcincta</name>
    <name type="common">Brown stomach worm</name>
    <name type="synonym">Ostertagia circumcincta</name>
    <dbReference type="NCBI Taxonomy" id="45464"/>
    <lineage>
        <taxon>Eukaryota</taxon>
        <taxon>Metazoa</taxon>
        <taxon>Ecdysozoa</taxon>
        <taxon>Nematoda</taxon>
        <taxon>Chromadorea</taxon>
        <taxon>Rhabditida</taxon>
        <taxon>Rhabditina</taxon>
        <taxon>Rhabditomorpha</taxon>
        <taxon>Strongyloidea</taxon>
        <taxon>Trichostrongylidae</taxon>
        <taxon>Teladorsagia</taxon>
    </lineage>
</organism>
<feature type="domain" description="BACK" evidence="3">
    <location>
        <begin position="28"/>
        <end position="65"/>
    </location>
</feature>
<proteinExistence type="predicted"/>
<keyword evidence="5" id="KW-1185">Reference proteome</keyword>
<evidence type="ECO:0000256" key="2">
    <source>
        <dbReference type="ARBA" id="ARBA00022737"/>
    </source>
</evidence>
<keyword evidence="2" id="KW-0677">Repeat</keyword>
<dbReference type="InterPro" id="IPR011705">
    <property type="entry name" value="BACK"/>
</dbReference>
<dbReference type="SUPFAM" id="SSF117281">
    <property type="entry name" value="Kelch motif"/>
    <property type="match status" value="1"/>
</dbReference>
<reference evidence="4 5" key="1">
    <citation type="submission" date="2015-09" db="EMBL/GenBank/DDBJ databases">
        <title>Draft genome of the parasitic nematode Teladorsagia circumcincta isolate WARC Sus (inbred).</title>
        <authorList>
            <person name="Mitreva M."/>
        </authorList>
    </citation>
    <scope>NUCLEOTIDE SEQUENCE [LARGE SCALE GENOMIC DNA]</scope>
    <source>
        <strain evidence="4 5">S</strain>
    </source>
</reference>
<protein>
    <submittedName>
        <fullName evidence="4">Kelch repeat protein</fullName>
    </submittedName>
</protein>
<dbReference type="Proteomes" id="UP000230423">
    <property type="component" value="Unassembled WGS sequence"/>
</dbReference>